<sequence>MEYNSQVKNRLKRAEGQIRGVLHMMEQGEDCRDVVAQLNAAKTAIDRAIGVIVSTNLEQCVRQNVINGEDTSEVVKQAVDLLIKSR</sequence>
<dbReference type="GO" id="GO:0003677">
    <property type="term" value="F:DNA binding"/>
    <property type="evidence" value="ECO:0007669"/>
    <property type="project" value="UniProtKB-KW"/>
</dbReference>
<proteinExistence type="predicted"/>
<dbReference type="Proteomes" id="UP000737402">
    <property type="component" value="Unassembled WGS sequence"/>
</dbReference>
<dbReference type="RefSeq" id="WP_204412341.1">
    <property type="nucleotide sequence ID" value="NZ_JAFBED010000001.1"/>
</dbReference>
<evidence type="ECO:0000313" key="2">
    <source>
        <dbReference type="Proteomes" id="UP000737402"/>
    </source>
</evidence>
<name>A0ABS2NU63_9BACI</name>
<dbReference type="Gene3D" id="1.20.58.1000">
    <property type="entry name" value="Metal-sensitive repressor, helix protomer"/>
    <property type="match status" value="1"/>
</dbReference>
<dbReference type="CDD" id="cd10155">
    <property type="entry name" value="BsYrkD-like_DUF156"/>
    <property type="match status" value="1"/>
</dbReference>
<dbReference type="PANTHER" id="PTHR33677">
    <property type="entry name" value="TRANSCRIPTIONAL REPRESSOR FRMR-RELATED"/>
    <property type="match status" value="1"/>
</dbReference>
<comment type="caution">
    <text evidence="1">The sequence shown here is derived from an EMBL/GenBank/DDBJ whole genome shotgun (WGS) entry which is preliminary data.</text>
</comment>
<reference evidence="1 2" key="1">
    <citation type="submission" date="2021-01" db="EMBL/GenBank/DDBJ databases">
        <title>Genomic Encyclopedia of Type Strains, Phase IV (KMG-IV): sequencing the most valuable type-strain genomes for metagenomic binning, comparative biology and taxonomic classification.</title>
        <authorList>
            <person name="Goeker M."/>
        </authorList>
    </citation>
    <scope>NUCLEOTIDE SEQUENCE [LARGE SCALE GENOMIC DNA]</scope>
    <source>
        <strain evidence="1 2">DSM 25879</strain>
    </source>
</reference>
<keyword evidence="2" id="KW-1185">Reference proteome</keyword>
<dbReference type="InterPro" id="IPR038390">
    <property type="entry name" value="Metal_Tscrpt_repr_sf"/>
</dbReference>
<dbReference type="Pfam" id="PF02583">
    <property type="entry name" value="Trns_repr_metal"/>
    <property type="match status" value="1"/>
</dbReference>
<keyword evidence="1" id="KW-0238">DNA-binding</keyword>
<evidence type="ECO:0000313" key="1">
    <source>
        <dbReference type="EMBL" id="MBM7618196.1"/>
    </source>
</evidence>
<organism evidence="1 2">
    <name type="scientific">Sutcliffiella tianshenii</name>
    <dbReference type="NCBI Taxonomy" id="1463404"/>
    <lineage>
        <taxon>Bacteria</taxon>
        <taxon>Bacillati</taxon>
        <taxon>Bacillota</taxon>
        <taxon>Bacilli</taxon>
        <taxon>Bacillales</taxon>
        <taxon>Bacillaceae</taxon>
        <taxon>Sutcliffiella</taxon>
    </lineage>
</organism>
<dbReference type="PANTHER" id="PTHR33677:SF5">
    <property type="entry name" value="TRANSCRIPTIONAL REPRESSOR FRMR"/>
    <property type="match status" value="1"/>
</dbReference>
<gene>
    <name evidence="1" type="ORF">JOC95_000038</name>
</gene>
<accession>A0ABS2NU63</accession>
<dbReference type="InterPro" id="IPR003735">
    <property type="entry name" value="Metal_Tscrpt_repr"/>
</dbReference>
<dbReference type="EMBL" id="JAFBED010000001">
    <property type="protein sequence ID" value="MBM7618196.1"/>
    <property type="molecule type" value="Genomic_DNA"/>
</dbReference>
<protein>
    <submittedName>
        <fullName evidence="1">DNA-binding FrmR family transcriptional regulator</fullName>
    </submittedName>
</protein>